<dbReference type="GO" id="GO:0043041">
    <property type="term" value="P:amino acid activation for nonribosomal peptide biosynthetic process"/>
    <property type="evidence" value="ECO:0007669"/>
    <property type="project" value="TreeGrafter"/>
</dbReference>
<dbReference type="InterPro" id="IPR000873">
    <property type="entry name" value="AMP-dep_synth/lig_dom"/>
</dbReference>
<dbReference type="Pfam" id="PF00550">
    <property type="entry name" value="PP-binding"/>
    <property type="match status" value="2"/>
</dbReference>
<dbReference type="Gene3D" id="3.30.559.30">
    <property type="entry name" value="Nonribosomal peptide synthetase, condensation domain"/>
    <property type="match status" value="1"/>
</dbReference>
<sequence length="1755" mass="199844">MWYMYNLNPDTSYNLQFYIALRGEVDLGIIYKTIRTIINCHDTLRMKVNYKNDNLGCSVFEDMEPDIKMINLSGTYLEKEIEVTSIAQQDMKKVFDLINEFPLRMSILRYDEENYKVIFTTHHIYFDGWSVGVFINEFKKYYLQFEKNENTKTERLNCQFGDFVSYQNKHDYSKDKEYWEKYLNKSEKVLNLPYSYFAKTEDTHDGNSISIYCSENLKVLDLCRENQITSSSFFLSIYFVTLMICCKQDDITIGIPYINRNTTEFQKIIGYFANTIPIQESINDNLTFVDLTKKICEDTINGIIHGEIPFNQVVDLFRDSHVTNKNPIYQTMFSMRNDTLTSSSSTKFSQISENVQICSGIINDSDKVEFDLICTVNERVDDYKITFGYNTSLFSNDRIVKLSNIYKTLMNSFLCNTNVKIFDLAKQHTVEFQEEYLDEAIGLQNKLLEQEPNILDVNIKLLNGCAVVFYVAEQDIKNNIISILSDEILDTIIPIHQYKLAKDDILHEMAEDVANRSYDIKKILSQKVNVRNMKFYARNPEVSSRTYSSSELVSNVLKKSALEDKKKFECNDLSLLDGGDLQHTEFKILSDILYSLSEEEKQREILTIQFGDVRKYFTYGELFNSAKIVAGNLQALGIKVGDIIILQINNLEDCLKFYWGATFMGAIVSIVAVPQNQDYTANNAASVKVKNILQITEQTYVIAGENEAESMLKSGIHEHPERIFTTSSLLKSNENIFEKPQLSENDVSLMLFTSGSTGLPKGVTLSHRNIILRTVGAVQRFGLNELDTALNWMPLEHVGGIIMFHMSDMFTRNKPIYVETSEILRKPASWLYLMSEYKVTQTWAPNFSFSLLMKYKQEILDSDIDLSNIKYIFNGGEAINFESCDKWLNIMSHKGLKYSSMVPAWGMTETTSGVLFSQKFGEILYKNTVGTGSPDPGVKARIVSPDLEILPCGTEGLLQMAGETINQGYYNNPTENKKAFTRDNWFDTGDLGIITQGEVVITGRAKEILIINGVNISCQEIEKNLEKIDGLTSGSVACSSVRMDNSDTDEFIVFYGEADLTIRDEMKSKISECLIQSLGFNCQYLVPVDENSIPRSAIGKIDKKRLVKQFLNGELRSIIERNQIPNWFYKEEIVESHLTNKVKTLNNQIIVSLLDDAISEDATINASNMCSKIINILETKLSGRKENSLIVLNQKSNIGTSSLLEGFLAAVPYEYTNLKIRLIELQDEVYPSDELLQDEFASIEKSVENFSIVYYEKDYKNRKQSVITLEDMRNVPIIKSPIVSGGTYILFGGLGGIGKILTKYLLKQYNCNVIAIGKTDIENSPERRLQVEHFKRIGNFSFKQINLENSSVVQDVLEECGESIDGIFYMIGETPSELRRKNMKDFQIKNYSKDSLQKVFEFRCNMIDEIYKFASNKKNLDVIVFSSITSLFGGSLYSAYSATSRYLCEIGKTYPSVSYHSIAWSKWKDTGMSAGESANEGFAAENAGYHMIEESNGITSLEAILSRDCKQVLVGINPDKNLLHSHRYFKDENPLMIFAQISESDSEKLKECNKLMDKVQPAHVETYLTDIYDVVHGYNDKEIESKVVSVLSKILDISDLSIKDNFFDIGGNSLNSIRVAEELSKACECEFSVVDIYSVSTINEIILCIQSRCNIEERVYDTSIEEKLITLLSKILEVNSISGKDNFFDIGGNSLNSIRVSEEISREFQCDFSVVDIYNCSTIHELALNIMQKVQTVSSKSSLSRDVDEDIIIDI</sequence>
<reference evidence="6 7" key="1">
    <citation type="submission" date="2019-06" db="EMBL/GenBank/DDBJ databases">
        <title>Draft genome sequence of Clostridium diolis DSM 15410.</title>
        <authorList>
            <person name="Kobayashi H."/>
            <person name="Tanizawa Y."/>
            <person name="Tohno M."/>
        </authorList>
    </citation>
    <scope>NUCLEOTIDE SEQUENCE [LARGE SCALE GENOMIC DNA]</scope>
    <source>
        <strain evidence="6 7">DSM 15410</strain>
    </source>
</reference>
<dbReference type="GO" id="GO:0008610">
    <property type="term" value="P:lipid biosynthetic process"/>
    <property type="evidence" value="ECO:0007669"/>
    <property type="project" value="UniProtKB-ARBA"/>
</dbReference>
<keyword evidence="4" id="KW-0045">Antibiotic biosynthesis</keyword>
<dbReference type="GO" id="GO:0031177">
    <property type="term" value="F:phosphopantetheine binding"/>
    <property type="evidence" value="ECO:0007669"/>
    <property type="project" value="TreeGrafter"/>
</dbReference>
<dbReference type="Gene3D" id="3.30.559.10">
    <property type="entry name" value="Chloramphenicol acetyltransferase-like domain"/>
    <property type="match status" value="1"/>
</dbReference>
<comment type="caution">
    <text evidence="6">The sequence shown here is derived from an EMBL/GenBank/DDBJ whole genome shotgun (WGS) entry which is preliminary data.</text>
</comment>
<dbReference type="PROSITE" id="PS00455">
    <property type="entry name" value="AMP_BINDING"/>
    <property type="match status" value="1"/>
</dbReference>
<dbReference type="SUPFAM" id="SSF56801">
    <property type="entry name" value="Acetyl-CoA synthetase-like"/>
    <property type="match status" value="1"/>
</dbReference>
<dbReference type="SUPFAM" id="SSF47336">
    <property type="entry name" value="ACP-like"/>
    <property type="match status" value="2"/>
</dbReference>
<dbReference type="InterPro" id="IPR042099">
    <property type="entry name" value="ANL_N_sf"/>
</dbReference>
<dbReference type="InterPro" id="IPR013968">
    <property type="entry name" value="PKS_KR"/>
</dbReference>
<dbReference type="Pfam" id="PF08659">
    <property type="entry name" value="KR"/>
    <property type="match status" value="1"/>
</dbReference>
<dbReference type="Gene3D" id="3.40.50.720">
    <property type="entry name" value="NAD(P)-binding Rossmann-like Domain"/>
    <property type="match status" value="1"/>
</dbReference>
<dbReference type="InterPro" id="IPR036736">
    <property type="entry name" value="ACP-like_sf"/>
</dbReference>
<dbReference type="InterPro" id="IPR006162">
    <property type="entry name" value="Ppantetheine_attach_site"/>
</dbReference>
<dbReference type="InterPro" id="IPR020845">
    <property type="entry name" value="AMP-binding_CS"/>
</dbReference>
<gene>
    <name evidence="6" type="ORF">CDIOL_39140</name>
</gene>
<organism evidence="6 7">
    <name type="scientific">Clostridium diolis</name>
    <dbReference type="NCBI Taxonomy" id="223919"/>
    <lineage>
        <taxon>Bacteria</taxon>
        <taxon>Bacillati</taxon>
        <taxon>Bacillota</taxon>
        <taxon>Clostridia</taxon>
        <taxon>Eubacteriales</taxon>
        <taxon>Clostridiaceae</taxon>
        <taxon>Clostridium</taxon>
    </lineage>
</organism>
<evidence type="ECO:0000313" key="6">
    <source>
        <dbReference type="EMBL" id="GEA32991.1"/>
    </source>
</evidence>
<proteinExistence type="predicted"/>
<feature type="domain" description="Carrier" evidence="5">
    <location>
        <begin position="1578"/>
        <end position="1653"/>
    </location>
</feature>
<dbReference type="PANTHER" id="PTHR45527">
    <property type="entry name" value="NONRIBOSOMAL PEPTIDE SYNTHETASE"/>
    <property type="match status" value="1"/>
</dbReference>
<evidence type="ECO:0000256" key="3">
    <source>
        <dbReference type="ARBA" id="ARBA00022553"/>
    </source>
</evidence>
<dbReference type="Gene3D" id="3.30.300.30">
    <property type="match status" value="1"/>
</dbReference>
<keyword evidence="2" id="KW-0596">Phosphopantetheine</keyword>
<dbReference type="GO" id="GO:0017000">
    <property type="term" value="P:antibiotic biosynthetic process"/>
    <property type="evidence" value="ECO:0007669"/>
    <property type="project" value="UniProtKB-KW"/>
</dbReference>
<dbReference type="Pfam" id="PF00501">
    <property type="entry name" value="AMP-binding"/>
    <property type="match status" value="1"/>
</dbReference>
<keyword evidence="3" id="KW-0597">Phosphoprotein</keyword>
<dbReference type="Pfam" id="PF00668">
    <property type="entry name" value="Condensation"/>
    <property type="match status" value="1"/>
</dbReference>
<keyword evidence="7" id="KW-1185">Reference proteome</keyword>
<evidence type="ECO:0000256" key="2">
    <source>
        <dbReference type="ARBA" id="ARBA00022450"/>
    </source>
</evidence>
<accession>A0AAV3VD03</accession>
<dbReference type="SUPFAM" id="SSF52777">
    <property type="entry name" value="CoA-dependent acyltransferases"/>
    <property type="match status" value="2"/>
</dbReference>
<dbReference type="SUPFAM" id="SSF51735">
    <property type="entry name" value="NAD(P)-binding Rossmann-fold domains"/>
    <property type="match status" value="1"/>
</dbReference>
<evidence type="ECO:0000313" key="7">
    <source>
        <dbReference type="Proteomes" id="UP000325212"/>
    </source>
</evidence>
<dbReference type="PROSITE" id="PS00012">
    <property type="entry name" value="PHOSPHOPANTETHEINE"/>
    <property type="match status" value="2"/>
</dbReference>
<evidence type="ECO:0000256" key="1">
    <source>
        <dbReference type="ARBA" id="ARBA00001957"/>
    </source>
</evidence>
<feature type="domain" description="Carrier" evidence="5">
    <location>
        <begin position="1659"/>
        <end position="1734"/>
    </location>
</feature>
<dbReference type="GO" id="GO:0003824">
    <property type="term" value="F:catalytic activity"/>
    <property type="evidence" value="ECO:0007669"/>
    <property type="project" value="InterPro"/>
</dbReference>
<dbReference type="InterPro" id="IPR036291">
    <property type="entry name" value="NAD(P)-bd_dom_sf"/>
</dbReference>
<name>A0AAV3VD03_9CLOT</name>
<dbReference type="EMBL" id="BJLA01000017">
    <property type="protein sequence ID" value="GEA32991.1"/>
    <property type="molecule type" value="Genomic_DNA"/>
</dbReference>
<evidence type="ECO:0000259" key="5">
    <source>
        <dbReference type="PROSITE" id="PS50075"/>
    </source>
</evidence>
<dbReference type="Gene3D" id="3.40.50.12780">
    <property type="entry name" value="N-terminal domain of ligase-like"/>
    <property type="match status" value="1"/>
</dbReference>
<dbReference type="PANTHER" id="PTHR45527:SF1">
    <property type="entry name" value="FATTY ACID SYNTHASE"/>
    <property type="match status" value="1"/>
</dbReference>
<dbReference type="PROSITE" id="PS50075">
    <property type="entry name" value="CARRIER"/>
    <property type="match status" value="2"/>
</dbReference>
<evidence type="ECO:0000256" key="4">
    <source>
        <dbReference type="ARBA" id="ARBA00023194"/>
    </source>
</evidence>
<dbReference type="InterPro" id="IPR009081">
    <property type="entry name" value="PP-bd_ACP"/>
</dbReference>
<dbReference type="Gene3D" id="1.10.1200.10">
    <property type="entry name" value="ACP-like"/>
    <property type="match status" value="2"/>
</dbReference>
<dbReference type="Proteomes" id="UP000325212">
    <property type="component" value="Unassembled WGS sequence"/>
</dbReference>
<dbReference type="InterPro" id="IPR023213">
    <property type="entry name" value="CAT-like_dom_sf"/>
</dbReference>
<dbReference type="InterPro" id="IPR001242">
    <property type="entry name" value="Condensation_dom"/>
</dbReference>
<dbReference type="GO" id="GO:0044550">
    <property type="term" value="P:secondary metabolite biosynthetic process"/>
    <property type="evidence" value="ECO:0007669"/>
    <property type="project" value="TreeGrafter"/>
</dbReference>
<dbReference type="GO" id="GO:0005737">
    <property type="term" value="C:cytoplasm"/>
    <property type="evidence" value="ECO:0007669"/>
    <property type="project" value="TreeGrafter"/>
</dbReference>
<dbReference type="InterPro" id="IPR045851">
    <property type="entry name" value="AMP-bd_C_sf"/>
</dbReference>
<comment type="cofactor">
    <cofactor evidence="1">
        <name>pantetheine 4'-phosphate</name>
        <dbReference type="ChEBI" id="CHEBI:47942"/>
    </cofactor>
</comment>
<protein>
    <recommendedName>
        <fullName evidence="5">Carrier domain-containing protein</fullName>
    </recommendedName>
</protein>